<name>X1KGN0_9ZZZZ</name>
<dbReference type="AlphaFoldDB" id="X1KGN0"/>
<proteinExistence type="predicted"/>
<reference evidence="1" key="1">
    <citation type="journal article" date="2014" name="Front. Microbiol.">
        <title>High frequency of phylogenetically diverse reductive dehalogenase-homologous genes in deep subseafloor sedimentary metagenomes.</title>
        <authorList>
            <person name="Kawai M."/>
            <person name="Futagami T."/>
            <person name="Toyoda A."/>
            <person name="Takaki Y."/>
            <person name="Nishi S."/>
            <person name="Hori S."/>
            <person name="Arai W."/>
            <person name="Tsubouchi T."/>
            <person name="Morono Y."/>
            <person name="Uchiyama I."/>
            <person name="Ito T."/>
            <person name="Fujiyama A."/>
            <person name="Inagaki F."/>
            <person name="Takami H."/>
        </authorList>
    </citation>
    <scope>NUCLEOTIDE SEQUENCE</scope>
    <source>
        <strain evidence="1">Expedition CK06-06</strain>
    </source>
</reference>
<organism evidence="1">
    <name type="scientific">marine sediment metagenome</name>
    <dbReference type="NCBI Taxonomy" id="412755"/>
    <lineage>
        <taxon>unclassified sequences</taxon>
        <taxon>metagenomes</taxon>
        <taxon>ecological metagenomes</taxon>
    </lineage>
</organism>
<evidence type="ECO:0000313" key="1">
    <source>
        <dbReference type="EMBL" id="GAH92780.1"/>
    </source>
</evidence>
<gene>
    <name evidence="1" type="ORF">S06H3_00403</name>
</gene>
<protein>
    <submittedName>
        <fullName evidence="1">Uncharacterized protein</fullName>
    </submittedName>
</protein>
<comment type="caution">
    <text evidence="1">The sequence shown here is derived from an EMBL/GenBank/DDBJ whole genome shotgun (WGS) entry which is preliminary data.</text>
</comment>
<dbReference type="EMBL" id="BARV01000068">
    <property type="protein sequence ID" value="GAH92780.1"/>
    <property type="molecule type" value="Genomic_DNA"/>
</dbReference>
<accession>X1KGN0</accession>
<sequence length="56" mass="6564">MEVECEYSEKCPHCGCTDEECLTKIDHCFTTGEDEYERELYLYHCRKCGVIYGSDV</sequence>